<reference evidence="1 2" key="1">
    <citation type="submission" date="2011-08" db="EMBL/GenBank/DDBJ databases">
        <title>The Genome Sequence of Alistipes indistinctus YIT 12060.</title>
        <authorList>
            <consortium name="The Broad Institute Genome Sequencing Platform"/>
            <person name="Earl A."/>
            <person name="Ward D."/>
            <person name="Feldgarden M."/>
            <person name="Gevers D."/>
            <person name="Morotomi M."/>
            <person name="Young S.K."/>
            <person name="Zeng Q."/>
            <person name="Gargeya S."/>
            <person name="Fitzgerald M."/>
            <person name="Haas B."/>
            <person name="Abouelleil A."/>
            <person name="Alvarado L."/>
            <person name="Arachchi H.M."/>
            <person name="Berlin A."/>
            <person name="Brown A."/>
            <person name="Chapman S.B."/>
            <person name="Chen Z."/>
            <person name="Dunbar C."/>
            <person name="Freedman E."/>
            <person name="Gearin G."/>
            <person name="Gellesch M."/>
            <person name="Goldberg J."/>
            <person name="Griggs A."/>
            <person name="Gujja S."/>
            <person name="Heiman D."/>
            <person name="Howarth C."/>
            <person name="Larson L."/>
            <person name="Lui A."/>
            <person name="MacDonald P.J.P."/>
            <person name="Montmayeur A."/>
            <person name="Murphy C."/>
            <person name="Neiman D."/>
            <person name="Pearson M."/>
            <person name="Priest M."/>
            <person name="Roberts A."/>
            <person name="Saif S."/>
            <person name="Shea T."/>
            <person name="Shenoy N."/>
            <person name="Sisk P."/>
            <person name="Stolte C."/>
            <person name="Sykes S."/>
            <person name="Wortman J."/>
            <person name="Nusbaum C."/>
            <person name="Birren B."/>
        </authorList>
    </citation>
    <scope>NUCLEOTIDE SEQUENCE [LARGE SCALE GENOMIC DNA]</scope>
    <source>
        <strain evidence="1 2">YIT 12060</strain>
    </source>
</reference>
<proteinExistence type="predicted"/>
<protein>
    <submittedName>
        <fullName evidence="1">Uncharacterized protein</fullName>
    </submittedName>
</protein>
<keyword evidence="2" id="KW-1185">Reference proteome</keyword>
<dbReference type="PATRIC" id="fig|742725.3.peg.764"/>
<dbReference type="AlphaFoldDB" id="G5H7Q9"/>
<evidence type="ECO:0000313" key="2">
    <source>
        <dbReference type="Proteomes" id="UP000006008"/>
    </source>
</evidence>
<dbReference type="Proteomes" id="UP000006008">
    <property type="component" value="Unassembled WGS sequence"/>
</dbReference>
<dbReference type="HOGENOM" id="CLU_583477_0_0_10"/>
<dbReference type="EMBL" id="ADLD01000009">
    <property type="protein sequence ID" value="EHB92508.1"/>
    <property type="molecule type" value="Genomic_DNA"/>
</dbReference>
<dbReference type="STRING" id="742725.HMPREF9450_00712"/>
<evidence type="ECO:0000313" key="1">
    <source>
        <dbReference type="EMBL" id="EHB92508.1"/>
    </source>
</evidence>
<organism evidence="1 2">
    <name type="scientific">Alistipes indistinctus YIT 12060</name>
    <dbReference type="NCBI Taxonomy" id="742725"/>
    <lineage>
        <taxon>Bacteria</taxon>
        <taxon>Pseudomonadati</taxon>
        <taxon>Bacteroidota</taxon>
        <taxon>Bacteroidia</taxon>
        <taxon>Bacteroidales</taxon>
        <taxon>Rikenellaceae</taxon>
        <taxon>Alistipes</taxon>
    </lineage>
</organism>
<gene>
    <name evidence="1" type="ORF">HMPREF9450_00712</name>
</gene>
<comment type="caution">
    <text evidence="1">The sequence shown here is derived from an EMBL/GenBank/DDBJ whole genome shotgun (WGS) entry which is preliminary data.</text>
</comment>
<dbReference type="eggNOG" id="COG1474">
    <property type="taxonomic scope" value="Bacteria"/>
</dbReference>
<name>G5H7Q9_9BACT</name>
<accession>G5H7Q9</accession>
<sequence>MDLFAAQALTMSIQRYGQNERTLFSFLEATGDGSLQSFGETPFSTFSLADIYDYDIYNFYSYLSEVNADSALWTGIKVAIERVESLFDEDEVKSAVKLVKTIGVINLFGNAGVHFSKADLSLYAKHALDIESPEMLIDLLNRHKIIRYAEYKSQYMLFEGTDVDIEGELLKASGVVPRSSDVVDKLLVNFNLPIEFANAAYFQNGTPRYFEYVISEQPIKRQPQNEVDGYINLIFNETLTLDKLKSATADVEEAIIYAYFKHVDQIIDHVWMLDKLAYVQNVIDSSDKVAQREIKSLMLHERSLLNANVLDVLYNYNEEVAWIYRGQEVVVASKTTFNKWLSQICEEVYSATPIFINEMVNKHKPSGTMSAARVNLLSRLLEYSSDPNLGFEDNKFPPEKTIFMTLLKNTGIHRKYLGAYELREPQDSSFKALWDSCEAFLESSKEKPRKLGELSIFLNPDRLSSSRA</sequence>